<proteinExistence type="predicted"/>
<sequence length="144" mass="16418">MQGTKVSPQCFCVKNDNVEASAMGKKRSRSSSSSDSSSSSEDKKKKDKKKKKEKRDKKKKKEKKKDKEKKEKKEKTLPLVTPMVPRLSAAEERERLLRAKAPVATQEASEAARFDQAKARLEALRAQQQKPEKSVPYSVRKPNW</sequence>
<feature type="region of interest" description="Disordered" evidence="1">
    <location>
        <begin position="1"/>
        <end position="92"/>
    </location>
</feature>
<evidence type="ECO:0000313" key="3">
    <source>
        <dbReference type="Proteomes" id="UP001642464"/>
    </source>
</evidence>
<protein>
    <recommendedName>
        <fullName evidence="4">ADP-ribosylation factor-like protein 6-interacting protein 4</fullName>
    </recommendedName>
</protein>
<name>A0ABP0PRA4_9DINO</name>
<reference evidence="2 3" key="1">
    <citation type="submission" date="2024-02" db="EMBL/GenBank/DDBJ databases">
        <authorList>
            <person name="Chen Y."/>
            <person name="Shah S."/>
            <person name="Dougan E. K."/>
            <person name="Thang M."/>
            <person name="Chan C."/>
        </authorList>
    </citation>
    <scope>NUCLEOTIDE SEQUENCE [LARGE SCALE GENOMIC DNA]</scope>
</reference>
<evidence type="ECO:0008006" key="4">
    <source>
        <dbReference type="Google" id="ProtNLM"/>
    </source>
</evidence>
<comment type="caution">
    <text evidence="2">The sequence shown here is derived from an EMBL/GenBank/DDBJ whole genome shotgun (WGS) entry which is preliminary data.</text>
</comment>
<gene>
    <name evidence="2" type="ORF">SCF082_LOCUS37408</name>
</gene>
<keyword evidence="3" id="KW-1185">Reference proteome</keyword>
<feature type="compositionally biased region" description="Low complexity" evidence="1">
    <location>
        <begin position="30"/>
        <end position="39"/>
    </location>
</feature>
<dbReference type="EMBL" id="CAXAMM010038069">
    <property type="protein sequence ID" value="CAK9078123.1"/>
    <property type="molecule type" value="Genomic_DNA"/>
</dbReference>
<feature type="compositionally biased region" description="Basic residues" evidence="1">
    <location>
        <begin position="45"/>
        <end position="67"/>
    </location>
</feature>
<feature type="region of interest" description="Disordered" evidence="1">
    <location>
        <begin position="122"/>
        <end position="144"/>
    </location>
</feature>
<evidence type="ECO:0000313" key="2">
    <source>
        <dbReference type="EMBL" id="CAK9078123.1"/>
    </source>
</evidence>
<evidence type="ECO:0000256" key="1">
    <source>
        <dbReference type="SAM" id="MobiDB-lite"/>
    </source>
</evidence>
<accession>A0ABP0PRA4</accession>
<dbReference type="Proteomes" id="UP001642464">
    <property type="component" value="Unassembled WGS sequence"/>
</dbReference>
<organism evidence="2 3">
    <name type="scientific">Durusdinium trenchii</name>
    <dbReference type="NCBI Taxonomy" id="1381693"/>
    <lineage>
        <taxon>Eukaryota</taxon>
        <taxon>Sar</taxon>
        <taxon>Alveolata</taxon>
        <taxon>Dinophyceae</taxon>
        <taxon>Suessiales</taxon>
        <taxon>Symbiodiniaceae</taxon>
        <taxon>Durusdinium</taxon>
    </lineage>
</organism>